<reference evidence="3" key="2">
    <citation type="submission" date="2023-05" db="EMBL/GenBank/DDBJ databases">
        <authorList>
            <consortium name="Lawrence Berkeley National Laboratory"/>
            <person name="Steindorff A."/>
            <person name="Hensen N."/>
            <person name="Bonometti L."/>
            <person name="Westerberg I."/>
            <person name="Brannstrom I.O."/>
            <person name="Guillou S."/>
            <person name="Cros-Aarteil S."/>
            <person name="Calhoun S."/>
            <person name="Haridas S."/>
            <person name="Kuo A."/>
            <person name="Mondo S."/>
            <person name="Pangilinan J."/>
            <person name="Riley R."/>
            <person name="Labutti K."/>
            <person name="Andreopoulos B."/>
            <person name="Lipzen A."/>
            <person name="Chen C."/>
            <person name="Yanf M."/>
            <person name="Daum C."/>
            <person name="Ng V."/>
            <person name="Clum A."/>
            <person name="Ohm R."/>
            <person name="Martin F."/>
            <person name="Silar P."/>
            <person name="Natvig D."/>
            <person name="Lalanne C."/>
            <person name="Gautier V."/>
            <person name="Ament-Velasquez S.L."/>
            <person name="Kruys A."/>
            <person name="Hutchinson M.I."/>
            <person name="Powell A.J."/>
            <person name="Barry K."/>
            <person name="Miller A.N."/>
            <person name="Grigoriev I.V."/>
            <person name="Debuchy R."/>
            <person name="Gladieux P."/>
            <person name="Thoren M.H."/>
            <person name="Johannesson H."/>
        </authorList>
    </citation>
    <scope>NUCLEOTIDE SEQUENCE</scope>
    <source>
        <strain evidence="3">CBS 508.74</strain>
    </source>
</reference>
<dbReference type="SMART" id="SM00355">
    <property type="entry name" value="ZnF_C2H2"/>
    <property type="match status" value="3"/>
</dbReference>
<dbReference type="RefSeq" id="XP_064668392.1">
    <property type="nucleotide sequence ID" value="XM_064808772.1"/>
</dbReference>
<dbReference type="GeneID" id="89932895"/>
<evidence type="ECO:0000259" key="2">
    <source>
        <dbReference type="SMART" id="SM00355"/>
    </source>
</evidence>
<comment type="caution">
    <text evidence="3">The sequence shown here is derived from an EMBL/GenBank/DDBJ whole genome shotgun (WGS) entry which is preliminary data.</text>
</comment>
<feature type="domain" description="C2H2-type" evidence="2">
    <location>
        <begin position="125"/>
        <end position="147"/>
    </location>
</feature>
<dbReference type="AlphaFoldDB" id="A0AAN6QIE7"/>
<gene>
    <name evidence="3" type="ORF">N656DRAFT_181027</name>
</gene>
<reference evidence="3" key="1">
    <citation type="journal article" date="2023" name="Mol. Phylogenet. Evol.">
        <title>Genome-scale phylogeny and comparative genomics of the fungal order Sordariales.</title>
        <authorList>
            <person name="Hensen N."/>
            <person name="Bonometti L."/>
            <person name="Westerberg I."/>
            <person name="Brannstrom I.O."/>
            <person name="Guillou S."/>
            <person name="Cros-Aarteil S."/>
            <person name="Calhoun S."/>
            <person name="Haridas S."/>
            <person name="Kuo A."/>
            <person name="Mondo S."/>
            <person name="Pangilinan J."/>
            <person name="Riley R."/>
            <person name="LaButti K."/>
            <person name="Andreopoulos B."/>
            <person name="Lipzen A."/>
            <person name="Chen C."/>
            <person name="Yan M."/>
            <person name="Daum C."/>
            <person name="Ng V."/>
            <person name="Clum A."/>
            <person name="Steindorff A."/>
            <person name="Ohm R.A."/>
            <person name="Martin F."/>
            <person name="Silar P."/>
            <person name="Natvig D.O."/>
            <person name="Lalanne C."/>
            <person name="Gautier V."/>
            <person name="Ament-Velasquez S.L."/>
            <person name="Kruys A."/>
            <person name="Hutchinson M.I."/>
            <person name="Powell A.J."/>
            <person name="Barry K."/>
            <person name="Miller A.N."/>
            <person name="Grigoriev I.V."/>
            <person name="Debuchy R."/>
            <person name="Gladieux P."/>
            <person name="Hiltunen Thoren M."/>
            <person name="Johannesson H."/>
        </authorList>
    </citation>
    <scope>NUCLEOTIDE SEQUENCE</scope>
    <source>
        <strain evidence="3">CBS 508.74</strain>
    </source>
</reference>
<evidence type="ECO:0000256" key="1">
    <source>
        <dbReference type="SAM" id="MobiDB-lite"/>
    </source>
</evidence>
<feature type="region of interest" description="Disordered" evidence="1">
    <location>
        <begin position="1"/>
        <end position="57"/>
    </location>
</feature>
<feature type="domain" description="C2H2-type" evidence="2">
    <location>
        <begin position="52"/>
        <end position="84"/>
    </location>
</feature>
<proteinExistence type="predicted"/>
<feature type="compositionally biased region" description="Low complexity" evidence="1">
    <location>
        <begin position="22"/>
        <end position="47"/>
    </location>
</feature>
<evidence type="ECO:0000313" key="3">
    <source>
        <dbReference type="EMBL" id="KAK4110822.1"/>
    </source>
</evidence>
<dbReference type="InterPro" id="IPR013087">
    <property type="entry name" value="Znf_C2H2_type"/>
</dbReference>
<dbReference type="EMBL" id="MU853348">
    <property type="protein sequence ID" value="KAK4110822.1"/>
    <property type="molecule type" value="Genomic_DNA"/>
</dbReference>
<name>A0AAN6QIE7_9PEZI</name>
<feature type="domain" description="C2H2-type" evidence="2">
    <location>
        <begin position="88"/>
        <end position="110"/>
    </location>
</feature>
<sequence>MPHLYNSQPEVPIASHHTMPLSFSESQTSQTTSDGSDSEGSSSVTSTRDNYFPCHWKDPKEPNLPKCQKICSTREKLRKHRLKHSRPKNCTYCDYTAAGRKDIDRHKAVHHPNEASEEGVNKRQSVCPLCGQKGRYDNIKRHIRTRHKGKI</sequence>
<keyword evidence="4" id="KW-1185">Reference proteome</keyword>
<dbReference type="Gene3D" id="3.30.160.60">
    <property type="entry name" value="Classic Zinc Finger"/>
    <property type="match status" value="1"/>
</dbReference>
<accession>A0AAN6QIE7</accession>
<protein>
    <recommendedName>
        <fullName evidence="2">C2H2-type domain-containing protein</fullName>
    </recommendedName>
</protein>
<dbReference type="Proteomes" id="UP001302812">
    <property type="component" value="Unassembled WGS sequence"/>
</dbReference>
<evidence type="ECO:0000313" key="4">
    <source>
        <dbReference type="Proteomes" id="UP001302812"/>
    </source>
</evidence>
<organism evidence="3 4">
    <name type="scientific">Canariomyces notabilis</name>
    <dbReference type="NCBI Taxonomy" id="2074819"/>
    <lineage>
        <taxon>Eukaryota</taxon>
        <taxon>Fungi</taxon>
        <taxon>Dikarya</taxon>
        <taxon>Ascomycota</taxon>
        <taxon>Pezizomycotina</taxon>
        <taxon>Sordariomycetes</taxon>
        <taxon>Sordariomycetidae</taxon>
        <taxon>Sordariales</taxon>
        <taxon>Chaetomiaceae</taxon>
        <taxon>Canariomyces</taxon>
    </lineage>
</organism>